<evidence type="ECO:0000313" key="3">
    <source>
        <dbReference type="Proteomes" id="UP001465976"/>
    </source>
</evidence>
<dbReference type="EMBL" id="JBAHYK010000958">
    <property type="protein sequence ID" value="KAL0570308.1"/>
    <property type="molecule type" value="Genomic_DNA"/>
</dbReference>
<organism evidence="2 3">
    <name type="scientific">Marasmius crinis-equi</name>
    <dbReference type="NCBI Taxonomy" id="585013"/>
    <lineage>
        <taxon>Eukaryota</taxon>
        <taxon>Fungi</taxon>
        <taxon>Dikarya</taxon>
        <taxon>Basidiomycota</taxon>
        <taxon>Agaricomycotina</taxon>
        <taxon>Agaricomycetes</taxon>
        <taxon>Agaricomycetidae</taxon>
        <taxon>Agaricales</taxon>
        <taxon>Marasmiineae</taxon>
        <taxon>Marasmiaceae</taxon>
        <taxon>Marasmius</taxon>
    </lineage>
</organism>
<gene>
    <name evidence="2" type="ORF">V5O48_011659</name>
</gene>
<comment type="caution">
    <text evidence="2">The sequence shown here is derived from an EMBL/GenBank/DDBJ whole genome shotgun (WGS) entry which is preliminary data.</text>
</comment>
<dbReference type="Proteomes" id="UP001465976">
    <property type="component" value="Unassembled WGS sequence"/>
</dbReference>
<sequence>MKLWLETFSEEYNEAVDEVWREYTAIIDNPECQRVDNSGYGKDKDRPLCHGSVQLNDCDNTDYSQTQPLEERISPPSARTNKSEAPSPAASPTFPQSPILESSSRDDEGPPLSRGAPYFANAHGFIIESGKFATVRGNQILNYFNREPERKTAPTIYDQGCPVLTTHKYHQVLMGDICRTQDLGFYRYLRLWDRTSIKWSKRGVRADRVICTAQLCGREGREFTVVSYTGPDAQEAFENDFRTYSRSLTGPFQIYGINTSVPTILFYEERQPAACFVDSLGFWGKVYLEVLRRVFCCAANEIWLDTKKGELTRGPVGPDFELHVDVFGLDLPVVPESAEHLHDDIFLRYLARQKSKDVDRSVVNGIAWLYTPGVSQVEVHQSTIFSKSTNATVANSGGLWEKDWSDCLGEREVTENGETK</sequence>
<proteinExistence type="predicted"/>
<protein>
    <submittedName>
        <fullName evidence="2">Uncharacterized protein</fullName>
    </submittedName>
</protein>
<feature type="compositionally biased region" description="Polar residues" evidence="1">
    <location>
        <begin position="56"/>
        <end position="68"/>
    </location>
</feature>
<evidence type="ECO:0000313" key="2">
    <source>
        <dbReference type="EMBL" id="KAL0570308.1"/>
    </source>
</evidence>
<reference evidence="2 3" key="1">
    <citation type="submission" date="2024-02" db="EMBL/GenBank/DDBJ databases">
        <title>A draft genome for the cacao thread blight pathogen Marasmius crinis-equi.</title>
        <authorList>
            <person name="Cohen S.P."/>
            <person name="Baruah I.K."/>
            <person name="Amoako-Attah I."/>
            <person name="Bukari Y."/>
            <person name="Meinhardt L.W."/>
            <person name="Bailey B.A."/>
        </authorList>
    </citation>
    <scope>NUCLEOTIDE SEQUENCE [LARGE SCALE GENOMIC DNA]</scope>
    <source>
        <strain evidence="2 3">GH-76</strain>
    </source>
</reference>
<evidence type="ECO:0000256" key="1">
    <source>
        <dbReference type="SAM" id="MobiDB-lite"/>
    </source>
</evidence>
<accession>A0ABR3F518</accession>
<feature type="compositionally biased region" description="Polar residues" evidence="1">
    <location>
        <begin position="93"/>
        <end position="102"/>
    </location>
</feature>
<feature type="region of interest" description="Disordered" evidence="1">
    <location>
        <begin position="56"/>
        <end position="114"/>
    </location>
</feature>
<keyword evidence="3" id="KW-1185">Reference proteome</keyword>
<name>A0ABR3F518_9AGAR</name>